<gene>
    <name evidence="2" type="ORF">K4A83_01055</name>
</gene>
<organism evidence="2 3">
    <name type="scientific">Spirulina subsalsa FACHB-351</name>
    <dbReference type="NCBI Taxonomy" id="234711"/>
    <lineage>
        <taxon>Bacteria</taxon>
        <taxon>Bacillati</taxon>
        <taxon>Cyanobacteriota</taxon>
        <taxon>Cyanophyceae</taxon>
        <taxon>Spirulinales</taxon>
        <taxon>Spirulinaceae</taxon>
        <taxon>Spirulina</taxon>
    </lineage>
</organism>
<reference evidence="2 3" key="1">
    <citation type="submission" date="2021-08" db="EMBL/GenBank/DDBJ databases">
        <title>Draft genome sequence of Spirulina subsalsa with high tolerance to salinity and hype-accumulation of phycocyanin.</title>
        <authorList>
            <person name="Pei H."/>
            <person name="Jiang L."/>
        </authorList>
    </citation>
    <scope>NUCLEOTIDE SEQUENCE [LARGE SCALE GENOMIC DNA]</scope>
    <source>
        <strain evidence="2 3">FACHB-351</strain>
    </source>
</reference>
<comment type="caution">
    <text evidence="2">The sequence shown here is derived from an EMBL/GenBank/DDBJ whole genome shotgun (WGS) entry which is preliminary data.</text>
</comment>
<accession>A0ABT3L036</accession>
<dbReference type="EMBL" id="JAIHOM010000003">
    <property type="protein sequence ID" value="MCW6034865.1"/>
    <property type="molecule type" value="Genomic_DNA"/>
</dbReference>
<protein>
    <recommendedName>
        <fullName evidence="4">SPOR domain-containing protein</fullName>
    </recommendedName>
</protein>
<keyword evidence="3" id="KW-1185">Reference proteome</keyword>
<dbReference type="RefSeq" id="WP_265262520.1">
    <property type="nucleotide sequence ID" value="NZ_JAIHOM010000003.1"/>
</dbReference>
<sequence length="377" mass="39953">MAKNGSGQYSTPSGMSPVLESALSCLDVQLEEELARYRRQRTATPEPTPTMPPLTERVAAEVAFAPLRPDTEAAPTHALPSPEAPKPPLELESHVANLTQKGNPPVPDSDLPQDDLASSAQLRRNLAEGEKEPPLTPPRNRLLTPIGLGSMVLLGSALTLTAVAILEPERLSALYDRLFPAPDAPVATTPAPNLPPLTIQGPNLAQDEFGELNLDTLSTITANPSPTLELPNIELLNPSPSRPSAPPPPPPEETTDLTTALLQPIQPSPSPEASPSPSPAPSPEVSPSPSPASDLANDPVVVNAAPGPTTSDFYYVLVPYTGPSSLQQARSAIPDAYARRFSQGVQLQMGAFIRESDAKQLVERLEDQGITAQVYRP</sequence>
<feature type="region of interest" description="Disordered" evidence="1">
    <location>
        <begin position="223"/>
        <end position="304"/>
    </location>
</feature>
<evidence type="ECO:0008006" key="4">
    <source>
        <dbReference type="Google" id="ProtNLM"/>
    </source>
</evidence>
<evidence type="ECO:0000313" key="3">
    <source>
        <dbReference type="Proteomes" id="UP001526426"/>
    </source>
</evidence>
<evidence type="ECO:0000313" key="2">
    <source>
        <dbReference type="EMBL" id="MCW6034865.1"/>
    </source>
</evidence>
<feature type="compositionally biased region" description="Pro residues" evidence="1">
    <location>
        <begin position="240"/>
        <end position="252"/>
    </location>
</feature>
<proteinExistence type="predicted"/>
<feature type="region of interest" description="Disordered" evidence="1">
    <location>
        <begin position="36"/>
        <end position="89"/>
    </location>
</feature>
<feature type="compositionally biased region" description="Pro residues" evidence="1">
    <location>
        <begin position="266"/>
        <end position="290"/>
    </location>
</feature>
<name>A0ABT3L036_9CYAN</name>
<dbReference type="Proteomes" id="UP001526426">
    <property type="component" value="Unassembled WGS sequence"/>
</dbReference>
<evidence type="ECO:0000256" key="1">
    <source>
        <dbReference type="SAM" id="MobiDB-lite"/>
    </source>
</evidence>